<reference evidence="1 2" key="1">
    <citation type="journal article" date="2019" name="Nat. Med.">
        <title>A library of human gut bacterial isolates paired with longitudinal multiomics data enables mechanistic microbiome research.</title>
        <authorList>
            <person name="Poyet M."/>
            <person name="Groussin M."/>
            <person name="Gibbons S.M."/>
            <person name="Avila-Pacheco J."/>
            <person name="Jiang X."/>
            <person name="Kearney S.M."/>
            <person name="Perrotta A.R."/>
            <person name="Berdy B."/>
            <person name="Zhao S."/>
            <person name="Lieberman T.D."/>
            <person name="Swanson P.K."/>
            <person name="Smith M."/>
            <person name="Roesemann S."/>
            <person name="Alexander J.E."/>
            <person name="Rich S.A."/>
            <person name="Livny J."/>
            <person name="Vlamakis H."/>
            <person name="Clish C."/>
            <person name="Bullock K."/>
            <person name="Deik A."/>
            <person name="Scott J."/>
            <person name="Pierce K.A."/>
            <person name="Xavier R.J."/>
            <person name="Alm E.J."/>
        </authorList>
    </citation>
    <scope>NUCLEOTIDE SEQUENCE [LARGE SCALE GENOMIC DNA]</scope>
    <source>
        <strain evidence="1 2">BIOML-A10</strain>
    </source>
</reference>
<accession>A0A3G8UAD7</accession>
<dbReference type="Proteomes" id="UP000481598">
    <property type="component" value="Unassembled WGS sequence"/>
</dbReference>
<name>A0A3G8UAD7_9ACTN</name>
<dbReference type="AlphaFoldDB" id="A0A3G8UAD7"/>
<organism evidence="1 2">
    <name type="scientific">Collinsella aerofaciens</name>
    <dbReference type="NCBI Taxonomy" id="74426"/>
    <lineage>
        <taxon>Bacteria</taxon>
        <taxon>Bacillati</taxon>
        <taxon>Actinomycetota</taxon>
        <taxon>Coriobacteriia</taxon>
        <taxon>Coriobacteriales</taxon>
        <taxon>Coriobacteriaceae</taxon>
        <taxon>Collinsella</taxon>
    </lineage>
</organism>
<protein>
    <submittedName>
        <fullName evidence="1">Uncharacterized protein</fullName>
    </submittedName>
</protein>
<dbReference type="RefSeq" id="WP_117786142.1">
    <property type="nucleotide sequence ID" value="NZ_CAXTGI010000001.1"/>
</dbReference>
<evidence type="ECO:0000313" key="1">
    <source>
        <dbReference type="EMBL" id="MZJ85768.1"/>
    </source>
</evidence>
<gene>
    <name evidence="1" type="ORF">GT635_04765</name>
</gene>
<dbReference type="EMBL" id="WWTB01000008">
    <property type="protein sequence ID" value="MZJ85768.1"/>
    <property type="molecule type" value="Genomic_DNA"/>
</dbReference>
<sequence length="106" mass="11002">MLEGTYVVLAQTPVGSKRGEVTFSHGVNGALRAVLNVRGLNIALSGARAECDFFELSGTISHVLMGKAPFTCTGSVEGDRLTATARSGSISISLSGMRKELSGRTA</sequence>
<evidence type="ECO:0000313" key="2">
    <source>
        <dbReference type="Proteomes" id="UP000481598"/>
    </source>
</evidence>
<proteinExistence type="predicted"/>
<comment type="caution">
    <text evidence="1">The sequence shown here is derived from an EMBL/GenBank/DDBJ whole genome shotgun (WGS) entry which is preliminary data.</text>
</comment>